<dbReference type="EMBL" id="OOFM01000005">
    <property type="protein sequence ID" value="SPL65364.1"/>
    <property type="molecule type" value="Genomic_DNA"/>
</dbReference>
<dbReference type="AlphaFoldDB" id="A0A2P9HMR6"/>
<organism evidence="1 2">
    <name type="scientific">Ochrobactrum soli</name>
    <dbReference type="NCBI Taxonomy" id="2448455"/>
    <lineage>
        <taxon>Bacteria</taxon>
        <taxon>Pseudomonadati</taxon>
        <taxon>Pseudomonadota</taxon>
        <taxon>Alphaproteobacteria</taxon>
        <taxon>Hyphomicrobiales</taxon>
        <taxon>Brucellaceae</taxon>
        <taxon>Brucella/Ochrobactrum group</taxon>
        <taxon>Ochrobactrum</taxon>
    </lineage>
</organism>
<evidence type="ECO:0000313" key="2">
    <source>
        <dbReference type="Proteomes" id="UP000246073"/>
    </source>
</evidence>
<proteinExistence type="predicted"/>
<protein>
    <submittedName>
        <fullName evidence="1">Uncharacterized protein</fullName>
    </submittedName>
</protein>
<gene>
    <name evidence="1" type="ORF">OHAE_1231</name>
</gene>
<reference evidence="2" key="1">
    <citation type="submission" date="2017-12" db="EMBL/GenBank/DDBJ databases">
        <authorList>
            <person name="Diaz M."/>
        </authorList>
    </citation>
    <scope>NUCLEOTIDE SEQUENCE [LARGE SCALE GENOMIC DNA]</scope>
    <source>
        <strain evidence="2">FI11154</strain>
    </source>
</reference>
<name>A0A2P9HMR6_9HYPH</name>
<sequence>MLSRPESVRRQADYAPFRHPHFETAKAAQRAAFLRELEESVKRSDAMRARLSTARVLESLQ</sequence>
<dbReference type="Proteomes" id="UP000246073">
    <property type="component" value="Unassembled WGS sequence"/>
</dbReference>
<dbReference type="RefSeq" id="WP_109369016.1">
    <property type="nucleotide sequence ID" value="NZ_OOFM01000005.1"/>
</dbReference>
<accession>A0A2P9HMR6</accession>
<evidence type="ECO:0000313" key="1">
    <source>
        <dbReference type="EMBL" id="SPL65364.1"/>
    </source>
</evidence>